<feature type="transmembrane region" description="Helical" evidence="5">
    <location>
        <begin position="120"/>
        <end position="137"/>
    </location>
</feature>
<dbReference type="RefSeq" id="WP_073190324.1">
    <property type="nucleotide sequence ID" value="NZ_FQTW01000001.1"/>
</dbReference>
<feature type="transmembrane region" description="Helical" evidence="5">
    <location>
        <begin position="149"/>
        <end position="169"/>
    </location>
</feature>
<dbReference type="InterPro" id="IPR009908">
    <property type="entry name" value="Methylamine_util_MauE"/>
</dbReference>
<evidence type="ECO:0000256" key="5">
    <source>
        <dbReference type="SAM" id="Phobius"/>
    </source>
</evidence>
<gene>
    <name evidence="7" type="ORF">SAMN05444278_10138</name>
</gene>
<evidence type="ECO:0000259" key="6">
    <source>
        <dbReference type="Pfam" id="PF07291"/>
    </source>
</evidence>
<evidence type="ECO:0000256" key="4">
    <source>
        <dbReference type="ARBA" id="ARBA00023136"/>
    </source>
</evidence>
<keyword evidence="3 5" id="KW-1133">Transmembrane helix</keyword>
<proteinExistence type="predicted"/>
<dbReference type="NCBIfam" id="NF045576">
    <property type="entry name" value="BT_3928_fam"/>
    <property type="match status" value="1"/>
</dbReference>
<name>A0A1M4S9Y8_9FLAO</name>
<evidence type="ECO:0000256" key="3">
    <source>
        <dbReference type="ARBA" id="ARBA00022989"/>
    </source>
</evidence>
<dbReference type="Pfam" id="PF07291">
    <property type="entry name" value="MauE"/>
    <property type="match status" value="1"/>
</dbReference>
<keyword evidence="8" id="KW-1185">Reference proteome</keyword>
<keyword evidence="2 5" id="KW-0812">Transmembrane</keyword>
<dbReference type="GO" id="GO:0016020">
    <property type="term" value="C:membrane"/>
    <property type="evidence" value="ECO:0007669"/>
    <property type="project" value="UniProtKB-SubCell"/>
</dbReference>
<evidence type="ECO:0000256" key="2">
    <source>
        <dbReference type="ARBA" id="ARBA00022692"/>
    </source>
</evidence>
<dbReference type="OrthoDB" id="648842at2"/>
<accession>A0A1M4S9Y8</accession>
<evidence type="ECO:0000256" key="1">
    <source>
        <dbReference type="ARBA" id="ARBA00004141"/>
    </source>
</evidence>
<sequence>MTILVKIARYFVGLLFIFSGLVKLNDPLGFAYKLEEYFSPGVLDISFLMPYALLLAVFLVIIEVLLGIALIIGYAKKITIWSLLLMIIFFTFLTFYSAYFNKVTDCGCFGDAIPLTPWQSFIKDVILSLLIIFLFIKQKLIKPILPKPALKWVVFVSSILCFFMAYHVLMHLPIIDFRAYKIGTDITEARKVPENAPPAITDYHWRFKVNGEEKIITTRGNFPEVEGEFKDVKTEVIREAYTPPIHDFSLIKDGEDQTEYILNQPKVLIVNAYNLNKTETQGWKTIKPLINKAKEANYLVIGLSASGSKSVEDLLQSYKINISFYTCDETAIKTIVRSNPGLVELENGVITQKLHWNDADEFKID</sequence>
<protein>
    <submittedName>
        <fullName evidence="7">DoxX protein</fullName>
    </submittedName>
</protein>
<feature type="transmembrane region" description="Helical" evidence="5">
    <location>
        <begin position="45"/>
        <end position="71"/>
    </location>
</feature>
<dbReference type="GO" id="GO:0030416">
    <property type="term" value="P:methylamine metabolic process"/>
    <property type="evidence" value="ECO:0007669"/>
    <property type="project" value="InterPro"/>
</dbReference>
<reference evidence="7 8" key="1">
    <citation type="submission" date="2016-11" db="EMBL/GenBank/DDBJ databases">
        <authorList>
            <person name="Jaros S."/>
            <person name="Januszkiewicz K."/>
            <person name="Wedrychowicz H."/>
        </authorList>
    </citation>
    <scope>NUCLEOTIDE SEQUENCE [LARGE SCALE GENOMIC DNA]</scope>
    <source>
        <strain evidence="7 8">DSM 25661</strain>
    </source>
</reference>
<dbReference type="EMBL" id="FQTW01000001">
    <property type="protein sequence ID" value="SHE28978.1"/>
    <property type="molecule type" value="Genomic_DNA"/>
</dbReference>
<feature type="transmembrane region" description="Helical" evidence="5">
    <location>
        <begin position="78"/>
        <end position="100"/>
    </location>
</feature>
<evidence type="ECO:0000313" key="8">
    <source>
        <dbReference type="Proteomes" id="UP000184462"/>
    </source>
</evidence>
<keyword evidence="4 5" id="KW-0472">Membrane</keyword>
<feature type="transmembrane region" description="Helical" evidence="5">
    <location>
        <begin position="7"/>
        <end position="25"/>
    </location>
</feature>
<comment type="subcellular location">
    <subcellularLocation>
        <location evidence="1">Membrane</location>
        <topology evidence="1">Multi-pass membrane protein</topology>
    </subcellularLocation>
</comment>
<dbReference type="AlphaFoldDB" id="A0A1M4S9Y8"/>
<evidence type="ECO:0000313" key="7">
    <source>
        <dbReference type="EMBL" id="SHE28978.1"/>
    </source>
</evidence>
<dbReference type="Proteomes" id="UP000184462">
    <property type="component" value="Unassembled WGS sequence"/>
</dbReference>
<dbReference type="STRING" id="1155689.SAMN05444278_10138"/>
<organism evidence="7 8">
    <name type="scientific">Psychroflexus salarius</name>
    <dbReference type="NCBI Taxonomy" id="1155689"/>
    <lineage>
        <taxon>Bacteria</taxon>
        <taxon>Pseudomonadati</taxon>
        <taxon>Bacteroidota</taxon>
        <taxon>Flavobacteriia</taxon>
        <taxon>Flavobacteriales</taxon>
        <taxon>Flavobacteriaceae</taxon>
        <taxon>Psychroflexus</taxon>
    </lineage>
</organism>
<feature type="domain" description="Methylamine utilisation protein MauE" evidence="6">
    <location>
        <begin position="1"/>
        <end position="135"/>
    </location>
</feature>